<dbReference type="InterPro" id="IPR045018">
    <property type="entry name" value="Azg-like"/>
</dbReference>
<keyword evidence="7 8" id="KW-0472">Membrane</keyword>
<dbReference type="GO" id="GO:0005345">
    <property type="term" value="F:purine nucleobase transmembrane transporter activity"/>
    <property type="evidence" value="ECO:0007669"/>
    <property type="project" value="TreeGrafter"/>
</dbReference>
<dbReference type="AlphaFoldDB" id="F0F694"/>
<gene>
    <name evidence="10" type="ORF">HMPREF9141_1111</name>
</gene>
<evidence type="ECO:0000256" key="1">
    <source>
        <dbReference type="ARBA" id="ARBA00004651"/>
    </source>
</evidence>
<feature type="transmembrane region" description="Helical" evidence="9">
    <location>
        <begin position="377"/>
        <end position="404"/>
    </location>
</feature>
<accession>F0F694</accession>
<evidence type="ECO:0000256" key="3">
    <source>
        <dbReference type="ARBA" id="ARBA00022448"/>
    </source>
</evidence>
<sequence length="435" mass="46384">MMTFLEKTLGFDPKSMKLRTELIAGATTFLTMSYILAVNPAILSSTGMDKGALFTGTALAAAIATLLLAFMAKLPFAQAPSMGLNAFFAYTLCQTLQYSWQHSLAIMLIEGIVFIIITFFNVREMILHAIPANLRYAISAGIGMFIAFIGLKNAGIIVDKQATLVGLGAFTPTCILGIIAILLSGILMARNVKGALFWSIIIATVIGIPMGVTVIPGSWMPVSAPQDISPVFCKFDFTGLLNLKTVLVVFSLLLINIFDTIGTLMGLADKTGIVETNGNIPRVKEAMMSDAIGTTCGAMLGSSTLTTYVESASGIAEGGRSGVTALTVGLFFLFALFLSPVFMLIPSAATSGALVMVGVLMIDSVKKINLQDITEAFPAFITMITMVLCYSIADGICLGILSFVIMKVCTQQWKDLNWTLCILAVLFVLNFVIDA</sequence>
<feature type="transmembrane region" description="Helical" evidence="9">
    <location>
        <begin position="163"/>
        <end position="183"/>
    </location>
</feature>
<comment type="caution">
    <text evidence="10">The sequence shown here is derived from an EMBL/GenBank/DDBJ whole genome shotgun (WGS) entry which is preliminary data.</text>
</comment>
<evidence type="ECO:0000256" key="9">
    <source>
        <dbReference type="SAM" id="Phobius"/>
    </source>
</evidence>
<organism evidence="10 11">
    <name type="scientific">Prevotella multiformis DSM 16608</name>
    <dbReference type="NCBI Taxonomy" id="888743"/>
    <lineage>
        <taxon>Bacteria</taxon>
        <taxon>Pseudomonadati</taxon>
        <taxon>Bacteroidota</taxon>
        <taxon>Bacteroidia</taxon>
        <taxon>Bacteroidales</taxon>
        <taxon>Prevotellaceae</taxon>
        <taxon>Prevotella</taxon>
    </lineage>
</organism>
<evidence type="ECO:0000313" key="10">
    <source>
        <dbReference type="EMBL" id="EGC20375.1"/>
    </source>
</evidence>
<dbReference type="InterPro" id="IPR026033">
    <property type="entry name" value="Azg-like_bact_archaea"/>
</dbReference>
<evidence type="ECO:0000256" key="2">
    <source>
        <dbReference type="ARBA" id="ARBA00005697"/>
    </source>
</evidence>
<dbReference type="Proteomes" id="UP000005697">
    <property type="component" value="Unassembled WGS sequence"/>
</dbReference>
<feature type="transmembrane region" description="Helical" evidence="9">
    <location>
        <begin position="21"/>
        <end position="39"/>
    </location>
</feature>
<reference evidence="10 11" key="1">
    <citation type="submission" date="2011-01" db="EMBL/GenBank/DDBJ databases">
        <authorList>
            <person name="Muzny D."/>
            <person name="Qin X."/>
            <person name="Deng J."/>
            <person name="Jiang H."/>
            <person name="Liu Y."/>
            <person name="Qu J."/>
            <person name="Song X.-Z."/>
            <person name="Zhang L."/>
            <person name="Thornton R."/>
            <person name="Coyle M."/>
            <person name="Francisco L."/>
            <person name="Jackson L."/>
            <person name="Javaid M."/>
            <person name="Korchina V."/>
            <person name="Kovar C."/>
            <person name="Mata R."/>
            <person name="Mathew T."/>
            <person name="Ngo R."/>
            <person name="Nguyen L."/>
            <person name="Nguyen N."/>
            <person name="Okwuonu G."/>
            <person name="Ongeri F."/>
            <person name="Pham C."/>
            <person name="Simmons D."/>
            <person name="Wilczek-Boney K."/>
            <person name="Hale W."/>
            <person name="Jakkamsetti A."/>
            <person name="Pham P."/>
            <person name="Ruth R."/>
            <person name="San Lucas F."/>
            <person name="Warren J."/>
            <person name="Zhang J."/>
            <person name="Zhao Z."/>
            <person name="Zhou C."/>
            <person name="Zhu D."/>
            <person name="Lee S."/>
            <person name="Bess C."/>
            <person name="Blankenburg K."/>
            <person name="Forbes L."/>
            <person name="Fu Q."/>
            <person name="Gubbala S."/>
            <person name="Hirani K."/>
            <person name="Jayaseelan J.C."/>
            <person name="Lara F."/>
            <person name="Munidasa M."/>
            <person name="Palculict T."/>
            <person name="Patil S."/>
            <person name="Pu L.-L."/>
            <person name="Saada N."/>
            <person name="Tang L."/>
            <person name="Weissenberger G."/>
            <person name="Zhu Y."/>
            <person name="Hemphill L."/>
            <person name="Shang Y."/>
            <person name="Youmans B."/>
            <person name="Ayvaz T."/>
            <person name="Ross M."/>
            <person name="Santibanez J."/>
            <person name="Aqrawi P."/>
            <person name="Gross S."/>
            <person name="Joshi V."/>
            <person name="Fowler G."/>
            <person name="Nazareth L."/>
            <person name="Reid J."/>
            <person name="Worley K."/>
            <person name="Petrosino J."/>
            <person name="Highlander S."/>
            <person name="Gibbs R."/>
        </authorList>
    </citation>
    <scope>NUCLEOTIDE SEQUENCE [LARGE SCALE GENOMIC DNA]</scope>
    <source>
        <strain evidence="10 11">DSM 16608</strain>
    </source>
</reference>
<dbReference type="PANTHER" id="PTHR43337">
    <property type="entry name" value="XANTHINE/URACIL PERMEASE C887.17-RELATED"/>
    <property type="match status" value="1"/>
</dbReference>
<dbReference type="eggNOG" id="COG2252">
    <property type="taxonomic scope" value="Bacteria"/>
</dbReference>
<dbReference type="HOGENOM" id="CLU_024508_0_1_10"/>
<dbReference type="GO" id="GO:0005886">
    <property type="term" value="C:plasma membrane"/>
    <property type="evidence" value="ECO:0007669"/>
    <property type="project" value="UniProtKB-SubCell"/>
</dbReference>
<dbReference type="InterPro" id="IPR006043">
    <property type="entry name" value="NCS2"/>
</dbReference>
<feature type="transmembrane region" description="Helical" evidence="9">
    <location>
        <begin position="416"/>
        <end position="433"/>
    </location>
</feature>
<feature type="transmembrane region" description="Helical" evidence="9">
    <location>
        <begin position="195"/>
        <end position="219"/>
    </location>
</feature>
<feature type="transmembrane region" description="Helical" evidence="9">
    <location>
        <begin position="134"/>
        <end position="151"/>
    </location>
</feature>
<keyword evidence="6 8" id="KW-1133">Transmembrane helix</keyword>
<keyword evidence="3 8" id="KW-0813">Transport</keyword>
<dbReference type="STRING" id="888743.HMPREF9141_1111"/>
<evidence type="ECO:0000256" key="6">
    <source>
        <dbReference type="ARBA" id="ARBA00022989"/>
    </source>
</evidence>
<dbReference type="PIRSF" id="PIRSF005353">
    <property type="entry name" value="PbuG"/>
    <property type="match status" value="1"/>
</dbReference>
<name>F0F694_9BACT</name>
<dbReference type="EMBL" id="AEWX01000016">
    <property type="protein sequence ID" value="EGC20375.1"/>
    <property type="molecule type" value="Genomic_DNA"/>
</dbReference>
<comment type="similarity">
    <text evidence="2 8">Belongs to the nucleobase:cation symporter-2 (NCS2) (TC 2.A.40) family. Azg-like subfamily.</text>
</comment>
<keyword evidence="11" id="KW-1185">Reference proteome</keyword>
<evidence type="ECO:0000256" key="7">
    <source>
        <dbReference type="ARBA" id="ARBA00023136"/>
    </source>
</evidence>
<dbReference type="Pfam" id="PF00860">
    <property type="entry name" value="Xan_ur_permease"/>
    <property type="match status" value="1"/>
</dbReference>
<comment type="subcellular location">
    <subcellularLocation>
        <location evidence="1 8">Cell membrane</location>
        <topology evidence="1 8">Multi-pass membrane protein</topology>
    </subcellularLocation>
</comment>
<feature type="transmembrane region" description="Helical" evidence="9">
    <location>
        <begin position="239"/>
        <end position="258"/>
    </location>
</feature>
<evidence type="ECO:0000256" key="8">
    <source>
        <dbReference type="PIRNR" id="PIRNR005353"/>
    </source>
</evidence>
<feature type="transmembrane region" description="Helical" evidence="9">
    <location>
        <begin position="104"/>
        <end position="122"/>
    </location>
</feature>
<feature type="transmembrane region" description="Helical" evidence="9">
    <location>
        <begin position="323"/>
        <end position="342"/>
    </location>
</feature>
<evidence type="ECO:0000256" key="4">
    <source>
        <dbReference type="ARBA" id="ARBA00022475"/>
    </source>
</evidence>
<dbReference type="PANTHER" id="PTHR43337:SF1">
    <property type="entry name" value="XANTHINE_URACIL PERMEASE C887.17-RELATED"/>
    <property type="match status" value="1"/>
</dbReference>
<proteinExistence type="inferred from homology"/>
<keyword evidence="4 8" id="KW-1003">Cell membrane</keyword>
<evidence type="ECO:0000256" key="5">
    <source>
        <dbReference type="ARBA" id="ARBA00022692"/>
    </source>
</evidence>
<evidence type="ECO:0000313" key="11">
    <source>
        <dbReference type="Proteomes" id="UP000005697"/>
    </source>
</evidence>
<keyword evidence="5 8" id="KW-0812">Transmembrane</keyword>
<feature type="transmembrane region" description="Helical" evidence="9">
    <location>
        <begin position="51"/>
        <end position="70"/>
    </location>
</feature>
<protein>
    <submittedName>
        <fullName evidence="10">Putative permease</fullName>
    </submittedName>
</protein>